<dbReference type="Pfam" id="PF01361">
    <property type="entry name" value="Tautomerase"/>
    <property type="match status" value="1"/>
</dbReference>
<dbReference type="PANTHER" id="PTHR35530:SF1">
    <property type="entry name" value="2-HYDROXYMUCONATE TAUTOMERASE"/>
    <property type="match status" value="1"/>
</dbReference>
<accession>A0ABT9YAS7</accession>
<comment type="similarity">
    <text evidence="1">Belongs to the 4-oxalocrotonate tautomerase family.</text>
</comment>
<dbReference type="PANTHER" id="PTHR35530">
    <property type="entry name" value="TAUTOMERASE-RELATED"/>
    <property type="match status" value="1"/>
</dbReference>
<evidence type="ECO:0000256" key="2">
    <source>
        <dbReference type="ARBA" id="ARBA00023235"/>
    </source>
</evidence>
<dbReference type="EMBL" id="JAUSUE010000020">
    <property type="protein sequence ID" value="MDQ0204748.1"/>
    <property type="molecule type" value="Genomic_DNA"/>
</dbReference>
<evidence type="ECO:0000313" key="5">
    <source>
        <dbReference type="Proteomes" id="UP001239167"/>
    </source>
</evidence>
<protein>
    <submittedName>
        <fullName evidence="4">4-oxalocrotonate tautomerase</fullName>
        <ecNumber evidence="4">5.3.2.6</ecNumber>
    </submittedName>
</protein>
<dbReference type="Gene3D" id="3.30.429.10">
    <property type="entry name" value="Macrophage Migration Inhibitory Factor"/>
    <property type="match status" value="1"/>
</dbReference>
<comment type="caution">
    <text evidence="4">The sequence shown here is derived from an EMBL/GenBank/DDBJ whole genome shotgun (WGS) entry which is preliminary data.</text>
</comment>
<evidence type="ECO:0000259" key="3">
    <source>
        <dbReference type="Pfam" id="PF01361"/>
    </source>
</evidence>
<dbReference type="InterPro" id="IPR004370">
    <property type="entry name" value="4-OT-like_dom"/>
</dbReference>
<dbReference type="Proteomes" id="UP001239167">
    <property type="component" value="Unassembled WGS sequence"/>
</dbReference>
<evidence type="ECO:0000313" key="4">
    <source>
        <dbReference type="EMBL" id="MDQ0204748.1"/>
    </source>
</evidence>
<evidence type="ECO:0000256" key="1">
    <source>
        <dbReference type="ARBA" id="ARBA00006723"/>
    </source>
</evidence>
<sequence length="70" mass="7723">MPYIQIEAGPHVSTEQKKQLIADITQDASKILGIPASGFYVLIKENYADNWGIGGRTLTDIAKKRTSDNM</sequence>
<reference evidence="4 5" key="1">
    <citation type="submission" date="2023-07" db="EMBL/GenBank/DDBJ databases">
        <title>Genomic Encyclopedia of Type Strains, Phase IV (KMG-IV): sequencing the most valuable type-strain genomes for metagenomic binning, comparative biology and taxonomic classification.</title>
        <authorList>
            <person name="Goeker M."/>
        </authorList>
    </citation>
    <scope>NUCLEOTIDE SEQUENCE [LARGE SCALE GENOMIC DNA]</scope>
    <source>
        <strain evidence="4 5">DSM 16980</strain>
    </source>
</reference>
<proteinExistence type="inferred from homology"/>
<organism evidence="4 5">
    <name type="scientific">Pectinatus haikarae</name>
    <dbReference type="NCBI Taxonomy" id="349096"/>
    <lineage>
        <taxon>Bacteria</taxon>
        <taxon>Bacillati</taxon>
        <taxon>Bacillota</taxon>
        <taxon>Negativicutes</taxon>
        <taxon>Selenomonadales</taxon>
        <taxon>Selenomonadaceae</taxon>
        <taxon>Pectinatus</taxon>
    </lineage>
</organism>
<dbReference type="InterPro" id="IPR014347">
    <property type="entry name" value="Tautomerase/MIF_sf"/>
</dbReference>
<dbReference type="SUPFAM" id="SSF55331">
    <property type="entry name" value="Tautomerase/MIF"/>
    <property type="match status" value="1"/>
</dbReference>
<keyword evidence="5" id="KW-1185">Reference proteome</keyword>
<dbReference type="EC" id="5.3.2.6" evidence="4"/>
<gene>
    <name evidence="4" type="ORF">J2S01_002480</name>
</gene>
<keyword evidence="2 4" id="KW-0413">Isomerase</keyword>
<name>A0ABT9YAS7_9FIRM</name>
<dbReference type="NCBIfam" id="NF041920">
    <property type="entry name" value="DmpI"/>
    <property type="match status" value="1"/>
</dbReference>
<dbReference type="GO" id="GO:0016853">
    <property type="term" value="F:isomerase activity"/>
    <property type="evidence" value="ECO:0007669"/>
    <property type="project" value="UniProtKB-KW"/>
</dbReference>
<feature type="domain" description="4-oxalocrotonate tautomerase-like" evidence="3">
    <location>
        <begin position="2"/>
        <end position="60"/>
    </location>
</feature>